<sequence>MRYLALLTRIIDGTSRTALGLIFLALIAVVSLQIFTRTFGLYSPVWTEELSRYLLLYMTAFGIGLSFVTGELVNVDMLQEAVPARVAWWMRLFAAVATAGMCIAMIYPSWLFTSIGAFQRSPSLRWTMDYLHASMLILSVLLLIFAVARVVGMLVGIDDGHPQRPEEI</sequence>
<dbReference type="Pfam" id="PF04290">
    <property type="entry name" value="DctQ"/>
    <property type="match status" value="1"/>
</dbReference>
<dbReference type="EMBL" id="JADGMQ010000010">
    <property type="protein sequence ID" value="MBI1621685.1"/>
    <property type="molecule type" value="Genomic_DNA"/>
</dbReference>
<comment type="function">
    <text evidence="9">Part of the tripartite ATP-independent periplasmic (TRAP) transport system.</text>
</comment>
<keyword evidence="4 9" id="KW-0997">Cell inner membrane</keyword>
<evidence type="ECO:0000256" key="1">
    <source>
        <dbReference type="ARBA" id="ARBA00004429"/>
    </source>
</evidence>
<organism evidence="11 12">
    <name type="scientific">Aquamicrobium zhengzhouense</name>
    <dbReference type="NCBI Taxonomy" id="2781738"/>
    <lineage>
        <taxon>Bacteria</taxon>
        <taxon>Pseudomonadati</taxon>
        <taxon>Pseudomonadota</taxon>
        <taxon>Alphaproteobacteria</taxon>
        <taxon>Hyphomicrobiales</taxon>
        <taxon>Phyllobacteriaceae</taxon>
        <taxon>Aquamicrobium</taxon>
    </lineage>
</organism>
<evidence type="ECO:0000256" key="2">
    <source>
        <dbReference type="ARBA" id="ARBA00022448"/>
    </source>
</evidence>
<keyword evidence="3" id="KW-1003">Cell membrane</keyword>
<feature type="transmembrane region" description="Helical" evidence="9">
    <location>
        <begin position="54"/>
        <end position="74"/>
    </location>
</feature>
<feature type="transmembrane region" description="Helical" evidence="9">
    <location>
        <begin position="21"/>
        <end position="42"/>
    </location>
</feature>
<keyword evidence="5 9" id="KW-0812">Transmembrane</keyword>
<keyword evidence="7 9" id="KW-0472">Membrane</keyword>
<evidence type="ECO:0000256" key="7">
    <source>
        <dbReference type="ARBA" id="ARBA00023136"/>
    </source>
</evidence>
<dbReference type="InterPro" id="IPR055348">
    <property type="entry name" value="DctQ"/>
</dbReference>
<evidence type="ECO:0000256" key="3">
    <source>
        <dbReference type="ARBA" id="ARBA00022475"/>
    </source>
</evidence>
<dbReference type="PANTHER" id="PTHR35011">
    <property type="entry name" value="2,3-DIKETO-L-GULONATE TRAP TRANSPORTER SMALL PERMEASE PROTEIN YIAM"/>
    <property type="match status" value="1"/>
</dbReference>
<reference evidence="11 12" key="1">
    <citation type="submission" date="2020-10" db="EMBL/GenBank/DDBJ databases">
        <title>Aquamicrobium zhengzhouensis sp. nov., a exopolysaccharide producing bacterium isolated from farmland soil.</title>
        <authorList>
            <person name="Wang X."/>
        </authorList>
    </citation>
    <scope>NUCLEOTIDE SEQUENCE [LARGE SCALE GENOMIC DNA]</scope>
    <source>
        <strain evidence="12">cd-1</strain>
    </source>
</reference>
<protein>
    <recommendedName>
        <fullName evidence="9">TRAP transporter small permease protein</fullName>
    </recommendedName>
</protein>
<dbReference type="PANTHER" id="PTHR35011:SF2">
    <property type="entry name" value="2,3-DIKETO-L-GULONATE TRAP TRANSPORTER SMALL PERMEASE PROTEIN YIAM"/>
    <property type="match status" value="1"/>
</dbReference>
<proteinExistence type="inferred from homology"/>
<evidence type="ECO:0000256" key="5">
    <source>
        <dbReference type="ARBA" id="ARBA00022692"/>
    </source>
</evidence>
<gene>
    <name evidence="11" type="ORF">IOD40_13575</name>
</gene>
<evidence type="ECO:0000259" key="10">
    <source>
        <dbReference type="Pfam" id="PF04290"/>
    </source>
</evidence>
<evidence type="ECO:0000313" key="11">
    <source>
        <dbReference type="EMBL" id="MBI1621685.1"/>
    </source>
</evidence>
<feature type="transmembrane region" description="Helical" evidence="9">
    <location>
        <begin position="130"/>
        <end position="155"/>
    </location>
</feature>
<comment type="subunit">
    <text evidence="9">The complex comprises the extracytoplasmic solute receptor protein and the two transmembrane proteins.</text>
</comment>
<dbReference type="RefSeq" id="WP_198477135.1">
    <property type="nucleotide sequence ID" value="NZ_JADGMQ010000010.1"/>
</dbReference>
<keyword evidence="6 9" id="KW-1133">Transmembrane helix</keyword>
<keyword evidence="12" id="KW-1185">Reference proteome</keyword>
<evidence type="ECO:0000256" key="6">
    <source>
        <dbReference type="ARBA" id="ARBA00022989"/>
    </source>
</evidence>
<name>A0ABS0SGH3_9HYPH</name>
<evidence type="ECO:0000313" key="12">
    <source>
        <dbReference type="Proteomes" id="UP000601789"/>
    </source>
</evidence>
<evidence type="ECO:0000256" key="8">
    <source>
        <dbReference type="ARBA" id="ARBA00038436"/>
    </source>
</evidence>
<accession>A0ABS0SGH3</accession>
<comment type="subcellular location">
    <subcellularLocation>
        <location evidence="1 9">Cell inner membrane</location>
        <topology evidence="1 9">Multi-pass membrane protein</topology>
    </subcellularLocation>
</comment>
<comment type="caution">
    <text evidence="11">The sequence shown here is derived from an EMBL/GenBank/DDBJ whole genome shotgun (WGS) entry which is preliminary data.</text>
</comment>
<comment type="similarity">
    <text evidence="8 9">Belongs to the TRAP transporter small permease family.</text>
</comment>
<feature type="domain" description="Tripartite ATP-independent periplasmic transporters DctQ component" evidence="10">
    <location>
        <begin position="26"/>
        <end position="153"/>
    </location>
</feature>
<evidence type="ECO:0000256" key="9">
    <source>
        <dbReference type="RuleBase" id="RU369079"/>
    </source>
</evidence>
<dbReference type="Proteomes" id="UP000601789">
    <property type="component" value="Unassembled WGS sequence"/>
</dbReference>
<evidence type="ECO:0000256" key="4">
    <source>
        <dbReference type="ARBA" id="ARBA00022519"/>
    </source>
</evidence>
<feature type="transmembrane region" description="Helical" evidence="9">
    <location>
        <begin position="86"/>
        <end position="110"/>
    </location>
</feature>
<dbReference type="InterPro" id="IPR007387">
    <property type="entry name" value="TRAP_DctQ"/>
</dbReference>
<keyword evidence="2 9" id="KW-0813">Transport</keyword>